<reference evidence="9 10" key="1">
    <citation type="submission" date="2018-03" db="EMBL/GenBank/DDBJ databases">
        <title>The draft genome of Mesorhizobium soli JCM 19897.</title>
        <authorList>
            <person name="Li L."/>
            <person name="Liu L."/>
            <person name="Liang L."/>
            <person name="Wang T."/>
            <person name="Zhang X."/>
        </authorList>
    </citation>
    <scope>NUCLEOTIDE SEQUENCE [LARGE SCALE GENOMIC DNA]</scope>
    <source>
        <strain evidence="9 10">JCM 19897</strain>
    </source>
</reference>
<evidence type="ECO:0000313" key="9">
    <source>
        <dbReference type="EMBL" id="PSJ57087.1"/>
    </source>
</evidence>
<evidence type="ECO:0000256" key="2">
    <source>
        <dbReference type="ARBA" id="ARBA00022448"/>
    </source>
</evidence>
<dbReference type="InterPro" id="IPR035906">
    <property type="entry name" value="MetI-like_sf"/>
</dbReference>
<feature type="domain" description="ABC transmembrane type-1" evidence="8">
    <location>
        <begin position="67"/>
        <end position="258"/>
    </location>
</feature>
<dbReference type="Pfam" id="PF00528">
    <property type="entry name" value="BPD_transp_1"/>
    <property type="match status" value="1"/>
</dbReference>
<evidence type="ECO:0000313" key="10">
    <source>
        <dbReference type="Proteomes" id="UP000240653"/>
    </source>
</evidence>
<evidence type="ECO:0000256" key="5">
    <source>
        <dbReference type="ARBA" id="ARBA00022989"/>
    </source>
</evidence>
<evidence type="ECO:0000256" key="6">
    <source>
        <dbReference type="ARBA" id="ARBA00023136"/>
    </source>
</evidence>
<dbReference type="PROSITE" id="PS50928">
    <property type="entry name" value="ABC_TM1"/>
    <property type="match status" value="1"/>
</dbReference>
<dbReference type="PANTHER" id="PTHR32243">
    <property type="entry name" value="MALTOSE TRANSPORT SYSTEM PERMEASE-RELATED"/>
    <property type="match status" value="1"/>
</dbReference>
<dbReference type="Proteomes" id="UP000240653">
    <property type="component" value="Unassembled WGS sequence"/>
</dbReference>
<evidence type="ECO:0000256" key="7">
    <source>
        <dbReference type="RuleBase" id="RU363032"/>
    </source>
</evidence>
<evidence type="ECO:0000256" key="1">
    <source>
        <dbReference type="ARBA" id="ARBA00004651"/>
    </source>
</evidence>
<feature type="transmembrane region" description="Helical" evidence="7">
    <location>
        <begin position="237"/>
        <end position="259"/>
    </location>
</feature>
<keyword evidence="3" id="KW-1003">Cell membrane</keyword>
<feature type="transmembrane region" description="Helical" evidence="7">
    <location>
        <begin position="135"/>
        <end position="157"/>
    </location>
</feature>
<accession>A0A2P7S3Q1</accession>
<dbReference type="Gene3D" id="1.10.3720.10">
    <property type="entry name" value="MetI-like"/>
    <property type="match status" value="1"/>
</dbReference>
<dbReference type="CDD" id="cd06261">
    <property type="entry name" value="TM_PBP2"/>
    <property type="match status" value="1"/>
</dbReference>
<dbReference type="OrthoDB" id="9809103at2"/>
<evidence type="ECO:0000259" key="8">
    <source>
        <dbReference type="PROSITE" id="PS50928"/>
    </source>
</evidence>
<keyword evidence="2 7" id="KW-0813">Transport</keyword>
<protein>
    <submittedName>
        <fullName evidence="9">Sugar ABC transporter permease</fullName>
    </submittedName>
</protein>
<comment type="similarity">
    <text evidence="7">Belongs to the binding-protein-dependent transport system permease family.</text>
</comment>
<evidence type="ECO:0000256" key="4">
    <source>
        <dbReference type="ARBA" id="ARBA00022692"/>
    </source>
</evidence>
<dbReference type="InterPro" id="IPR050901">
    <property type="entry name" value="BP-dep_ABC_trans_perm"/>
</dbReference>
<feature type="transmembrane region" description="Helical" evidence="7">
    <location>
        <begin position="63"/>
        <end position="90"/>
    </location>
</feature>
<feature type="transmembrane region" description="Helical" evidence="7">
    <location>
        <begin position="102"/>
        <end position="123"/>
    </location>
</feature>
<feature type="transmembrane region" description="Helical" evidence="7">
    <location>
        <begin position="7"/>
        <end position="29"/>
    </location>
</feature>
<feature type="transmembrane region" description="Helical" evidence="7">
    <location>
        <begin position="178"/>
        <end position="200"/>
    </location>
</feature>
<sequence>MITALRWLVFGVAAFAMNFPILVTLATSFKSARELSTNPGLWVNAPTLENYSAVFTVSDRLNIFLYLFNSIVVALLGTGLAVALALPAAYSIARGKVGERMLLPFIVNLRAVPLIIFAIPLYMMFQWLGLLDTRLGLGLILTIVNLPLALVILVNAIRDLPGEIDEAALMDGAGRKQILISVIAPVCRPAIVTSLIFGFITAWNEFLFGLMLTTSKAVPITVGASFFFAASGGGVQWGVASAVMVVGALPPVLLGLIMYRQISGSMTAGAVKG</sequence>
<dbReference type="InterPro" id="IPR000515">
    <property type="entry name" value="MetI-like"/>
</dbReference>
<keyword evidence="4 7" id="KW-0812">Transmembrane</keyword>
<organism evidence="9 10">
    <name type="scientific">Pseudaminobacter soli</name>
    <name type="common">ex Li et al. 2025</name>
    <dbReference type="NCBI Taxonomy" id="1295366"/>
    <lineage>
        <taxon>Bacteria</taxon>
        <taxon>Pseudomonadati</taxon>
        <taxon>Pseudomonadota</taxon>
        <taxon>Alphaproteobacteria</taxon>
        <taxon>Hyphomicrobiales</taxon>
        <taxon>Phyllobacteriaceae</taxon>
        <taxon>Pseudaminobacter</taxon>
    </lineage>
</organism>
<dbReference type="EMBL" id="PXYL01000015">
    <property type="protein sequence ID" value="PSJ57087.1"/>
    <property type="molecule type" value="Genomic_DNA"/>
</dbReference>
<keyword evidence="6 7" id="KW-0472">Membrane</keyword>
<dbReference type="PANTHER" id="PTHR32243:SF18">
    <property type="entry name" value="INNER MEMBRANE ABC TRANSPORTER PERMEASE PROTEIN YCJP"/>
    <property type="match status" value="1"/>
</dbReference>
<keyword evidence="10" id="KW-1185">Reference proteome</keyword>
<dbReference type="GO" id="GO:0005886">
    <property type="term" value="C:plasma membrane"/>
    <property type="evidence" value="ECO:0007669"/>
    <property type="project" value="UniProtKB-SubCell"/>
</dbReference>
<proteinExistence type="inferred from homology"/>
<keyword evidence="5 7" id="KW-1133">Transmembrane helix</keyword>
<dbReference type="GO" id="GO:0055085">
    <property type="term" value="P:transmembrane transport"/>
    <property type="evidence" value="ECO:0007669"/>
    <property type="project" value="InterPro"/>
</dbReference>
<comment type="subcellular location">
    <subcellularLocation>
        <location evidence="1 7">Cell membrane</location>
        <topology evidence="1 7">Multi-pass membrane protein</topology>
    </subcellularLocation>
</comment>
<dbReference type="RefSeq" id="WP_106726343.1">
    <property type="nucleotide sequence ID" value="NZ_PXYL01000015.1"/>
</dbReference>
<dbReference type="AlphaFoldDB" id="A0A2P7S3Q1"/>
<name>A0A2P7S3Q1_9HYPH</name>
<gene>
    <name evidence="9" type="ORF">C7I85_22885</name>
</gene>
<dbReference type="SUPFAM" id="SSF161098">
    <property type="entry name" value="MetI-like"/>
    <property type="match status" value="1"/>
</dbReference>
<evidence type="ECO:0000256" key="3">
    <source>
        <dbReference type="ARBA" id="ARBA00022475"/>
    </source>
</evidence>
<comment type="caution">
    <text evidence="9">The sequence shown here is derived from an EMBL/GenBank/DDBJ whole genome shotgun (WGS) entry which is preliminary data.</text>
</comment>